<dbReference type="InterPro" id="IPR026960">
    <property type="entry name" value="RVT-Znf"/>
</dbReference>
<feature type="compositionally biased region" description="Basic and acidic residues" evidence="1">
    <location>
        <begin position="326"/>
        <end position="341"/>
    </location>
</feature>
<feature type="region of interest" description="Disordered" evidence="1">
    <location>
        <begin position="326"/>
        <end position="383"/>
    </location>
</feature>
<dbReference type="InterPro" id="IPR012337">
    <property type="entry name" value="RNaseH-like_sf"/>
</dbReference>
<dbReference type="Pfam" id="PF17919">
    <property type="entry name" value="RT_RNaseH_2"/>
    <property type="match status" value="1"/>
</dbReference>
<dbReference type="InterPro" id="IPR043128">
    <property type="entry name" value="Rev_trsase/Diguanyl_cyclase"/>
</dbReference>
<feature type="domain" description="Reverse transcriptase/retrotransposon-derived protein RNase H-like" evidence="4">
    <location>
        <begin position="1361"/>
        <end position="1410"/>
    </location>
</feature>
<feature type="domain" description="Tf2-1-like SH3-like" evidence="5">
    <location>
        <begin position="1558"/>
        <end position="1586"/>
    </location>
</feature>
<dbReference type="PANTHER" id="PTHR34072">
    <property type="entry name" value="ENZYMATIC POLYPROTEIN-RELATED"/>
    <property type="match status" value="1"/>
</dbReference>
<dbReference type="GO" id="GO:0003964">
    <property type="term" value="F:RNA-directed DNA polymerase activity"/>
    <property type="evidence" value="ECO:0007669"/>
    <property type="project" value="UniProtKB-KW"/>
</dbReference>
<feature type="compositionally biased region" description="Polar residues" evidence="1">
    <location>
        <begin position="1159"/>
        <end position="1168"/>
    </location>
</feature>
<reference evidence="6" key="1">
    <citation type="journal article" date="2019" name="Sci. Rep.">
        <title>Draft genome of Tanacetum cinerariifolium, the natural source of mosquito coil.</title>
        <authorList>
            <person name="Yamashiro T."/>
            <person name="Shiraishi A."/>
            <person name="Satake H."/>
            <person name="Nakayama K."/>
        </authorList>
    </citation>
    <scope>NUCLEOTIDE SEQUENCE</scope>
</reference>
<feature type="domain" description="Reverse transcriptase zinc-binding" evidence="3">
    <location>
        <begin position="825"/>
        <end position="909"/>
    </location>
</feature>
<feature type="compositionally biased region" description="Gly residues" evidence="1">
    <location>
        <begin position="358"/>
        <end position="376"/>
    </location>
</feature>
<dbReference type="Pfam" id="PF24626">
    <property type="entry name" value="SH3_Tf2-1"/>
    <property type="match status" value="1"/>
</dbReference>
<feature type="region of interest" description="Disordered" evidence="1">
    <location>
        <begin position="1137"/>
        <end position="1168"/>
    </location>
</feature>
<feature type="compositionally biased region" description="Polar residues" evidence="1">
    <location>
        <begin position="342"/>
        <end position="357"/>
    </location>
</feature>
<sequence>MRDLEPRRSFRSSISKPPIMSGVKSAKRVSFKAGKGSNSLKKMYEDISDGYELDEEFDGDLESNAFSESQSIDSRSCKESVSEKDTQVHLEEEMVSDFDNMFGKNDKNDNVSKVIDYGSGNVSELGPMPVPVDENPFLKPRTSPDISLRILKRGKVFSDGVIKESVTEKRSFSFRNVVQGMNQYGNNNLKLIPGRINDKGEVIMNECGLYLFKFKANEGTQFVLENGPWLVDGIRRLASMIGNPIIMDMITTSMCEKSYGRASFARVLVEVDAEKGLVDNVEVCYKSLGRLMELRVEYPWKPPICSHCNVFGHRYDRCASRELTDVEKRQRDDVKNQKSRTDLNNNGRNYVGESSSKGGFGMRGRGGRNGMNGRGNGDQRSKEANKMVKSVMVEHGLNKNQAFRKIYNEVYIDELDRIKELDMKKQVAKVEIFFKTGQCFTIFKLETWSKEKVEFYKASIRKEAFERIMKQINIENGEIDDDKGCRIVVGWDDYVVFAQFLSQNGQVMFGDFNIILKINEHTNGVNVRTDGMKEFIERVEELEIEDINIFANFMPYLSSDHYLAVLAIPEVAVKRLKSFRLKAVKMHLRSLNKKNGNVFEKKTKIKWLKDGDSNSAYIHNVVNGIISKKSIHVVYDDIGNAYCGEDVSALFLSHFSKFLGTCDDVYEVKDSSTLNMKKLDSEKASGPDGYTSKFFKAAWSVVGKDTCYAIKEFFISASILRRGLDEFSLASCLYPSMSKCEAFYRNIPVEVKDEISKLINNGIIDQAGLNLKASVYDLIDNNMWCWPREWNDRFNEVLNIPVSIIDNSKEDKTFWCNKKGKERTFSATEVWKAIKNDSPKVIWFRHVWYSQCIIRHAFITWMAIKGMLKTRDMLAKWFSIPDMSCILCKKDCESHSHLFFSCRFSKRLWERLKPMALLDDLGNDWAMVISGEPDEGSGTMFRPWLEIIWNINGWSVLVLMSVIVGVSLMSFLVLTILAGPVAELFCVSRMVANMKIRSLFVYGPMVKASVALFFPCHGCIPEFPPLSRRDRLVIRVKVIENKNVGNVLVNGNRVGCSYKEFLACNPKEYDGKGGAVVLTRWIKKMENMQDLSGCTIDQKIHGMVAAMELKTMQKAVQISGTLTDEAVRKGSIKKVEKRENMREPRKDKNGRDDNKRTRIGNTFATTTNPVGRENAGAWPKCATCNSYHAPGGPCRTCFNYNRPGYLANDCRGVPGNVNPVNARNPPMRACYECGIEHSELGFRYEIEIASGKLVEIDKVIKDCMDWLSNHKAEIICHEKVVRIPLLDGKEIEFQIELIPGAMPVAKSPYRLVPFKLEELSGKLKELQSKGLVGYCRRFIKNFSKIAKSHTILTQKCKTFDWREEQKLAFQTLKEKLCNALVLALPDGLKDFVVYCDAFEIVLGCVLMQRDFFSDYDYEIRYHPGKVNVVVDALIRKERVKPKRLRVNAGGIRNSLKMSTTYHPQTDGQSERIIQTLEDMLRACVLDFGGSWDVHLPLVEFSYNNSYHSSVRCALFEALYELVQETTEKISQIKDRLKVARDRQKSYTDKRRKPLEFSVGPVAYRLDLPEELNGVNDMFHVSNLKKCLADPTLQVPLDEIRVDAKLNFLEEPVKILEREFKKLKRSRISIVKVRWNSKRGPEFTWECEDQMKLKYPHLFSDISG</sequence>
<dbReference type="InterPro" id="IPR043502">
    <property type="entry name" value="DNA/RNA_pol_sf"/>
</dbReference>
<evidence type="ECO:0000259" key="4">
    <source>
        <dbReference type="Pfam" id="PF17919"/>
    </source>
</evidence>
<dbReference type="EMBL" id="BKCJ010003758">
    <property type="protein sequence ID" value="GEU57000.1"/>
    <property type="molecule type" value="Genomic_DNA"/>
</dbReference>
<evidence type="ECO:0000313" key="6">
    <source>
        <dbReference type="EMBL" id="GEU57000.1"/>
    </source>
</evidence>
<dbReference type="SUPFAM" id="SSF53098">
    <property type="entry name" value="Ribonuclease H-like"/>
    <property type="match status" value="1"/>
</dbReference>
<proteinExistence type="predicted"/>
<evidence type="ECO:0000256" key="1">
    <source>
        <dbReference type="SAM" id="MobiDB-lite"/>
    </source>
</evidence>
<dbReference type="Gene3D" id="3.30.420.10">
    <property type="entry name" value="Ribonuclease H-like superfamily/Ribonuclease H"/>
    <property type="match status" value="1"/>
</dbReference>
<dbReference type="PANTHER" id="PTHR34072:SF52">
    <property type="entry name" value="RIBONUCLEASE H"/>
    <property type="match status" value="1"/>
</dbReference>
<evidence type="ECO:0000256" key="2">
    <source>
        <dbReference type="SAM" id="Phobius"/>
    </source>
</evidence>
<protein>
    <submittedName>
        <fullName evidence="6">Putative reverse transcriptase domain-containing protein</fullName>
    </submittedName>
</protein>
<keyword evidence="2" id="KW-0812">Transmembrane</keyword>
<evidence type="ECO:0000259" key="5">
    <source>
        <dbReference type="Pfam" id="PF24626"/>
    </source>
</evidence>
<dbReference type="SUPFAM" id="SSF56672">
    <property type="entry name" value="DNA/RNA polymerases"/>
    <property type="match status" value="1"/>
</dbReference>
<feature type="compositionally biased region" description="Basic and acidic residues" evidence="1">
    <location>
        <begin position="1137"/>
        <end position="1156"/>
    </location>
</feature>
<dbReference type="GO" id="GO:0003676">
    <property type="term" value="F:nucleic acid binding"/>
    <property type="evidence" value="ECO:0007669"/>
    <property type="project" value="InterPro"/>
</dbReference>
<evidence type="ECO:0000259" key="3">
    <source>
        <dbReference type="Pfam" id="PF13966"/>
    </source>
</evidence>
<keyword evidence="6" id="KW-0695">RNA-directed DNA polymerase</keyword>
<gene>
    <name evidence="6" type="ORF">Tci_028978</name>
</gene>
<feature type="transmembrane region" description="Helical" evidence="2">
    <location>
        <begin position="954"/>
        <end position="978"/>
    </location>
</feature>
<feature type="region of interest" description="Disordered" evidence="1">
    <location>
        <begin position="1"/>
        <end position="28"/>
    </location>
</feature>
<comment type="caution">
    <text evidence="6">The sequence shown here is derived from an EMBL/GenBank/DDBJ whole genome shotgun (WGS) entry which is preliminary data.</text>
</comment>
<keyword evidence="6" id="KW-0808">Transferase</keyword>
<keyword evidence="2" id="KW-0472">Membrane</keyword>
<name>A0A6L2L7B0_TANCI</name>
<accession>A0A6L2L7B0</accession>
<dbReference type="InterPro" id="IPR056924">
    <property type="entry name" value="SH3_Tf2-1"/>
</dbReference>
<dbReference type="InterPro" id="IPR036397">
    <property type="entry name" value="RNaseH_sf"/>
</dbReference>
<keyword evidence="6" id="KW-0548">Nucleotidyltransferase</keyword>
<organism evidence="6">
    <name type="scientific">Tanacetum cinerariifolium</name>
    <name type="common">Dalmatian daisy</name>
    <name type="synonym">Chrysanthemum cinerariifolium</name>
    <dbReference type="NCBI Taxonomy" id="118510"/>
    <lineage>
        <taxon>Eukaryota</taxon>
        <taxon>Viridiplantae</taxon>
        <taxon>Streptophyta</taxon>
        <taxon>Embryophyta</taxon>
        <taxon>Tracheophyta</taxon>
        <taxon>Spermatophyta</taxon>
        <taxon>Magnoliopsida</taxon>
        <taxon>eudicotyledons</taxon>
        <taxon>Gunneridae</taxon>
        <taxon>Pentapetalae</taxon>
        <taxon>asterids</taxon>
        <taxon>campanulids</taxon>
        <taxon>Asterales</taxon>
        <taxon>Asteraceae</taxon>
        <taxon>Asteroideae</taxon>
        <taxon>Anthemideae</taxon>
        <taxon>Anthemidinae</taxon>
        <taxon>Tanacetum</taxon>
    </lineage>
</organism>
<dbReference type="Pfam" id="PF13966">
    <property type="entry name" value="zf-RVT"/>
    <property type="match status" value="1"/>
</dbReference>
<keyword evidence="2" id="KW-1133">Transmembrane helix</keyword>
<dbReference type="Gene3D" id="3.30.70.270">
    <property type="match status" value="1"/>
</dbReference>
<dbReference type="InterPro" id="IPR041577">
    <property type="entry name" value="RT_RNaseH_2"/>
</dbReference>
<feature type="transmembrane region" description="Helical" evidence="2">
    <location>
        <begin position="999"/>
        <end position="1015"/>
    </location>
</feature>